<feature type="signal peptide" evidence="1">
    <location>
        <begin position="1"/>
        <end position="21"/>
    </location>
</feature>
<name>A0A972G1J9_9FLAO</name>
<feature type="chain" id="PRO_5038111627" description="DUF2268 domain-containing protein" evidence="1">
    <location>
        <begin position="22"/>
        <end position="431"/>
    </location>
</feature>
<reference evidence="2" key="1">
    <citation type="submission" date="2020-02" db="EMBL/GenBank/DDBJ databases">
        <title>Flavobacterium sp. genome.</title>
        <authorList>
            <person name="Jung H.S."/>
            <person name="Baek J.H."/>
            <person name="Jeon C.O."/>
        </authorList>
    </citation>
    <scope>NUCLEOTIDE SEQUENCE</scope>
    <source>
        <strain evidence="2">SE-s28</strain>
    </source>
</reference>
<protein>
    <recommendedName>
        <fullName evidence="4">DUF2268 domain-containing protein</fullName>
    </recommendedName>
</protein>
<sequence length="431" mass="49156">MKLLRKLLCTLVLIPGFQSFAQQFYSEDIDRFWKTYDLIRTEKDSIRQYQILKDNYISPASAGLTDLIAARNYSDAEFLTAINSYPEFWSSIRKNTLNSQKYVPQIKADFAKLKSLYPKLSVVPVYFCIGALRCNGTGNNGKILIGSEMALADDSANYNQLPEWMHAYYAKMHPLDNLSLLCTHEYIHTQQKPLLENLLCASLYEGIAEFISCLATGKESNIPAFSIWEKQKPEILTKYKEDLFLTDRLYDWMWGNNSNALKERDLGYVVGFKIAEAYYRKASDKKRAITELIELDYTNDAAVETVVDYSGLLGKSIGQLHSEYESRRPTVISVAPFGTDKTVKPGHITITLKFSQPLNGYNTGLDFGPLGEEHVIKFSKAIGWNNDFTEWSFEAELQPDFRYQLLVSNNFRLANGVRLKPFLIDIATSAR</sequence>
<dbReference type="EMBL" id="JAAMPU010000107">
    <property type="protein sequence ID" value="NMH28761.1"/>
    <property type="molecule type" value="Genomic_DNA"/>
</dbReference>
<gene>
    <name evidence="2" type="ORF">G6047_12020</name>
</gene>
<comment type="caution">
    <text evidence="2">The sequence shown here is derived from an EMBL/GenBank/DDBJ whole genome shotgun (WGS) entry which is preliminary data.</text>
</comment>
<dbReference type="RefSeq" id="WP_169527874.1">
    <property type="nucleotide sequence ID" value="NZ_JAAMPU010000107.1"/>
</dbReference>
<evidence type="ECO:0000256" key="1">
    <source>
        <dbReference type="SAM" id="SignalP"/>
    </source>
</evidence>
<keyword evidence="1" id="KW-0732">Signal</keyword>
<proteinExistence type="predicted"/>
<evidence type="ECO:0008006" key="4">
    <source>
        <dbReference type="Google" id="ProtNLM"/>
    </source>
</evidence>
<evidence type="ECO:0000313" key="2">
    <source>
        <dbReference type="EMBL" id="NMH28761.1"/>
    </source>
</evidence>
<dbReference type="AlphaFoldDB" id="A0A972G1J9"/>
<accession>A0A972G1J9</accession>
<evidence type="ECO:0000313" key="3">
    <source>
        <dbReference type="Proteomes" id="UP000712080"/>
    </source>
</evidence>
<organism evidence="2 3">
    <name type="scientific">Flavobacterium silvaticum</name>
    <dbReference type="NCBI Taxonomy" id="1852020"/>
    <lineage>
        <taxon>Bacteria</taxon>
        <taxon>Pseudomonadati</taxon>
        <taxon>Bacteroidota</taxon>
        <taxon>Flavobacteriia</taxon>
        <taxon>Flavobacteriales</taxon>
        <taxon>Flavobacteriaceae</taxon>
        <taxon>Flavobacterium</taxon>
    </lineage>
</organism>
<keyword evidence="3" id="KW-1185">Reference proteome</keyword>
<dbReference type="Proteomes" id="UP000712080">
    <property type="component" value="Unassembled WGS sequence"/>
</dbReference>